<evidence type="ECO:0000256" key="2">
    <source>
        <dbReference type="SAM" id="Phobius"/>
    </source>
</evidence>
<protein>
    <recommendedName>
        <fullName evidence="5">Inner membrane protein</fullName>
    </recommendedName>
</protein>
<keyword evidence="4" id="KW-1185">Reference proteome</keyword>
<evidence type="ECO:0008006" key="5">
    <source>
        <dbReference type="Google" id="ProtNLM"/>
    </source>
</evidence>
<evidence type="ECO:0000256" key="1">
    <source>
        <dbReference type="SAM" id="MobiDB-lite"/>
    </source>
</evidence>
<keyword evidence="2" id="KW-0812">Transmembrane</keyword>
<keyword evidence="2" id="KW-0472">Membrane</keyword>
<accession>A0ABN0MNK7</accession>
<feature type="region of interest" description="Disordered" evidence="1">
    <location>
        <begin position="92"/>
        <end position="116"/>
    </location>
</feature>
<organism evidence="3 4">
    <name type="scientific">Chlamydia psittaci 99DC5</name>
    <dbReference type="NCBI Taxonomy" id="1112251"/>
    <lineage>
        <taxon>Bacteria</taxon>
        <taxon>Pseudomonadati</taxon>
        <taxon>Chlamydiota</taxon>
        <taxon>Chlamydiia</taxon>
        <taxon>Chlamydiales</taxon>
        <taxon>Chlamydiaceae</taxon>
        <taxon>Chlamydia/Chlamydophila group</taxon>
        <taxon>Chlamydia</taxon>
    </lineage>
</organism>
<sequence length="149" mass="15828">MTTSIPASIDSNPSINPIVTSNTQTPESLKKIDKLTILSIITIVATTLCTAAGIISATVTGIAGLFALPVVAILLAIAVLIAIHKHRCSKELSMQKQPPSSIEMEPIPSSTTSETKKIHKSIPCMIEEIIGMDSKTPRHISLEDVTVSE</sequence>
<feature type="transmembrane region" description="Helical" evidence="2">
    <location>
        <begin position="35"/>
        <end position="55"/>
    </location>
</feature>
<feature type="transmembrane region" description="Helical" evidence="2">
    <location>
        <begin position="61"/>
        <end position="83"/>
    </location>
</feature>
<evidence type="ECO:0000313" key="4">
    <source>
        <dbReference type="Proteomes" id="UP000014627"/>
    </source>
</evidence>
<proteinExistence type="predicted"/>
<dbReference type="Proteomes" id="UP000014627">
    <property type="component" value="Unassembled WGS sequence"/>
</dbReference>
<gene>
    <name evidence="3" type="ORF">CP99DC5_0844</name>
</gene>
<name>A0ABN0MNK7_CHLPS</name>
<feature type="compositionally biased region" description="Low complexity" evidence="1">
    <location>
        <begin position="98"/>
        <end position="110"/>
    </location>
</feature>
<keyword evidence="2" id="KW-1133">Transmembrane helix</keyword>
<dbReference type="EMBL" id="ATLC01000054">
    <property type="protein sequence ID" value="EPJ27513.1"/>
    <property type="molecule type" value="Genomic_DNA"/>
</dbReference>
<comment type="caution">
    <text evidence="3">The sequence shown here is derived from an EMBL/GenBank/DDBJ whole genome shotgun (WGS) entry which is preliminary data.</text>
</comment>
<dbReference type="RefSeq" id="WP_015386058.1">
    <property type="nucleotide sequence ID" value="NZ_KE356190.1"/>
</dbReference>
<reference evidence="3 4" key="1">
    <citation type="submission" date="2013-04" db="EMBL/GenBank/DDBJ databases">
        <title>Genome sequence of Chlamydia psittaci 99DC5.</title>
        <authorList>
            <person name="Huot-Creasy H."/>
            <person name="McCracken C.L."/>
            <person name="Humphries M."/>
            <person name="Sachse K."/>
            <person name="Laroucau K."/>
            <person name="Bavoil P."/>
            <person name="Myers G.S."/>
        </authorList>
    </citation>
    <scope>NUCLEOTIDE SEQUENCE [LARGE SCALE GENOMIC DNA]</scope>
    <source>
        <strain evidence="3 4">99DC5</strain>
    </source>
</reference>
<evidence type="ECO:0000313" key="3">
    <source>
        <dbReference type="EMBL" id="EPJ27513.1"/>
    </source>
</evidence>